<evidence type="ECO:0000313" key="2">
    <source>
        <dbReference type="EMBL" id="KAG6451437.1"/>
    </source>
</evidence>
<dbReference type="NCBIfam" id="TIGR00756">
    <property type="entry name" value="PPR"/>
    <property type="match status" value="2"/>
</dbReference>
<dbReference type="EMBL" id="JH668407">
    <property type="protein sequence ID" value="KAG6451437.1"/>
    <property type="molecule type" value="Genomic_DNA"/>
</dbReference>
<comment type="caution">
    <text evidence="2">The sequence shown here is derived from an EMBL/GenBank/DDBJ whole genome shotgun (WGS) entry which is preliminary data.</text>
</comment>
<dbReference type="PROSITE" id="PS51375">
    <property type="entry name" value="PPR"/>
    <property type="match status" value="2"/>
</dbReference>
<dbReference type="AlphaFoldDB" id="A0A921Z4Y4"/>
<dbReference type="InterPro" id="IPR002885">
    <property type="entry name" value="PPR_rpt"/>
</dbReference>
<reference evidence="2" key="2">
    <citation type="submission" date="2020-12" db="EMBL/GenBank/DDBJ databases">
        <authorList>
            <person name="Kanost M."/>
        </authorList>
    </citation>
    <scope>NUCLEOTIDE SEQUENCE</scope>
</reference>
<dbReference type="GO" id="GO:0000049">
    <property type="term" value="F:tRNA binding"/>
    <property type="evidence" value="ECO:0007669"/>
    <property type="project" value="TreeGrafter"/>
</dbReference>
<name>A0A921Z4Y4_MANSE</name>
<organism evidence="2 3">
    <name type="scientific">Manduca sexta</name>
    <name type="common">Tobacco hawkmoth</name>
    <name type="synonym">Tobacco hornworm</name>
    <dbReference type="NCBI Taxonomy" id="7130"/>
    <lineage>
        <taxon>Eukaryota</taxon>
        <taxon>Metazoa</taxon>
        <taxon>Ecdysozoa</taxon>
        <taxon>Arthropoda</taxon>
        <taxon>Hexapoda</taxon>
        <taxon>Insecta</taxon>
        <taxon>Pterygota</taxon>
        <taxon>Neoptera</taxon>
        <taxon>Endopterygota</taxon>
        <taxon>Lepidoptera</taxon>
        <taxon>Glossata</taxon>
        <taxon>Ditrysia</taxon>
        <taxon>Bombycoidea</taxon>
        <taxon>Sphingidae</taxon>
        <taxon>Sphinginae</taxon>
        <taxon>Sphingini</taxon>
        <taxon>Manduca</taxon>
    </lineage>
</organism>
<dbReference type="InterPro" id="IPR011990">
    <property type="entry name" value="TPR-like_helical_dom_sf"/>
</dbReference>
<dbReference type="GO" id="GO:0042780">
    <property type="term" value="P:tRNA 3'-end processing"/>
    <property type="evidence" value="ECO:0007669"/>
    <property type="project" value="TreeGrafter"/>
</dbReference>
<evidence type="ECO:0000256" key="1">
    <source>
        <dbReference type="PROSITE-ProRule" id="PRU00708"/>
    </source>
</evidence>
<feature type="repeat" description="PPR" evidence="1">
    <location>
        <begin position="203"/>
        <end position="237"/>
    </location>
</feature>
<dbReference type="Pfam" id="PF13812">
    <property type="entry name" value="PPR_3"/>
    <property type="match status" value="1"/>
</dbReference>
<dbReference type="PANTHER" id="PTHR24014">
    <property type="entry name" value="2-OXOGLUTARATE AND IRON-DEPENDENT OXYGENASE DOMAIN-CONTAINING PROTEIN 2"/>
    <property type="match status" value="1"/>
</dbReference>
<reference evidence="2" key="1">
    <citation type="journal article" date="2016" name="Insect Biochem. Mol. Biol.">
        <title>Multifaceted biological insights from a draft genome sequence of the tobacco hornworm moth, Manduca sexta.</title>
        <authorList>
            <person name="Kanost M.R."/>
            <person name="Arrese E.L."/>
            <person name="Cao X."/>
            <person name="Chen Y.R."/>
            <person name="Chellapilla S."/>
            <person name="Goldsmith M.R."/>
            <person name="Grosse-Wilde E."/>
            <person name="Heckel D.G."/>
            <person name="Herndon N."/>
            <person name="Jiang H."/>
            <person name="Papanicolaou A."/>
            <person name="Qu J."/>
            <person name="Soulages J.L."/>
            <person name="Vogel H."/>
            <person name="Walters J."/>
            <person name="Waterhouse R.M."/>
            <person name="Ahn S.J."/>
            <person name="Almeida F.C."/>
            <person name="An C."/>
            <person name="Aqrawi P."/>
            <person name="Bretschneider A."/>
            <person name="Bryant W.B."/>
            <person name="Bucks S."/>
            <person name="Chao H."/>
            <person name="Chevignon G."/>
            <person name="Christen J.M."/>
            <person name="Clarke D.F."/>
            <person name="Dittmer N.T."/>
            <person name="Ferguson L.C.F."/>
            <person name="Garavelou S."/>
            <person name="Gordon K.H.J."/>
            <person name="Gunaratna R.T."/>
            <person name="Han Y."/>
            <person name="Hauser F."/>
            <person name="He Y."/>
            <person name="Heidel-Fischer H."/>
            <person name="Hirsh A."/>
            <person name="Hu Y."/>
            <person name="Jiang H."/>
            <person name="Kalra D."/>
            <person name="Klinner C."/>
            <person name="Konig C."/>
            <person name="Kovar C."/>
            <person name="Kroll A.R."/>
            <person name="Kuwar S.S."/>
            <person name="Lee S.L."/>
            <person name="Lehman R."/>
            <person name="Li K."/>
            <person name="Li Z."/>
            <person name="Liang H."/>
            <person name="Lovelace S."/>
            <person name="Lu Z."/>
            <person name="Mansfield J.H."/>
            <person name="McCulloch K.J."/>
            <person name="Mathew T."/>
            <person name="Morton B."/>
            <person name="Muzny D.M."/>
            <person name="Neunemann D."/>
            <person name="Ongeri F."/>
            <person name="Pauchet Y."/>
            <person name="Pu L.L."/>
            <person name="Pyrousis I."/>
            <person name="Rao X.J."/>
            <person name="Redding A."/>
            <person name="Roesel C."/>
            <person name="Sanchez-Gracia A."/>
            <person name="Schaack S."/>
            <person name="Shukla A."/>
            <person name="Tetreau G."/>
            <person name="Wang Y."/>
            <person name="Xiong G.H."/>
            <person name="Traut W."/>
            <person name="Walsh T.K."/>
            <person name="Worley K.C."/>
            <person name="Wu D."/>
            <person name="Wu W."/>
            <person name="Wu Y.Q."/>
            <person name="Zhang X."/>
            <person name="Zou Z."/>
            <person name="Zucker H."/>
            <person name="Briscoe A.D."/>
            <person name="Burmester T."/>
            <person name="Clem R.J."/>
            <person name="Feyereisen R."/>
            <person name="Grimmelikhuijzen C.J.P."/>
            <person name="Hamodrakas S.J."/>
            <person name="Hansson B.S."/>
            <person name="Huguet E."/>
            <person name="Jermiin L.S."/>
            <person name="Lan Q."/>
            <person name="Lehman H.K."/>
            <person name="Lorenzen M."/>
            <person name="Merzendorfer H."/>
            <person name="Michalopoulos I."/>
            <person name="Morton D.B."/>
            <person name="Muthukrishnan S."/>
            <person name="Oakeshott J.G."/>
            <person name="Palmer W."/>
            <person name="Park Y."/>
            <person name="Passarelli A.L."/>
            <person name="Rozas J."/>
            <person name="Schwartz L.M."/>
            <person name="Smith W."/>
            <person name="Southgate A."/>
            <person name="Vilcinskas A."/>
            <person name="Vogt R."/>
            <person name="Wang P."/>
            <person name="Werren J."/>
            <person name="Yu X.Q."/>
            <person name="Zhou J.J."/>
            <person name="Brown S.J."/>
            <person name="Scherer S.E."/>
            <person name="Richards S."/>
            <person name="Blissard G.W."/>
        </authorList>
    </citation>
    <scope>NUCLEOTIDE SEQUENCE</scope>
</reference>
<dbReference type="Gene3D" id="1.25.40.10">
    <property type="entry name" value="Tetratricopeptide repeat domain"/>
    <property type="match status" value="3"/>
</dbReference>
<dbReference type="GO" id="GO:0005759">
    <property type="term" value="C:mitochondrial matrix"/>
    <property type="evidence" value="ECO:0007669"/>
    <property type="project" value="TreeGrafter"/>
</dbReference>
<feature type="repeat" description="PPR" evidence="1">
    <location>
        <begin position="129"/>
        <end position="163"/>
    </location>
</feature>
<gene>
    <name evidence="2" type="ORF">O3G_MSEX007141</name>
</gene>
<dbReference type="Proteomes" id="UP000791440">
    <property type="component" value="Unassembled WGS sequence"/>
</dbReference>
<accession>A0A921Z4Y4</accession>
<sequence>MAFRCVKLLRTIGSINAIRHNSLSTTVTIPTNIKTLKPKEFKTEENLVFLEDPDTFGTLSRFSNHKNIPQDEGDEKESDFLENVPLKSQKLTIKQYADIIKQYVKLKRLKEAIDVLEVRMLQVDRVKPENYIYNILIGACADVGYTKKAFKLFNEMKRRGLKPTGDTYTCLFHACSNSPWAADGLKNAKHLRELMIEKGVDPNLTNYNAMIKAFGRCGDLTTAFKIVDEMIAKKIKIRVHTFNHLLQACISDKENGLRHALIVWRKMLRSREKPNIYSFNLILKCVKDCQLGNKANIEELIGIIQEQITIDDKKNILQIESVNQDTTAIDTQLLVAKTPPIEIQDDVGLVENKKVVPYNGQHEIQMQIVNRIDKANINERFVPNLLSKTLKMDQVLNLQEVHTLQEKFAIVGGQEDFLEEMNACFVKPDIKTLTQMLPLLEETVEAENKLLETMKKLEINADIDFYNMLIKKRCLRSDYEAAFDVKEIIKKEAKYRESRYRLNKKKRLHVNIMTYGVLAMACKTRSKSEALINEMREEQIKINIQILGTLLRQGTAHVDIDYVLYIMDVVREEKIPLNNIFLKHLEDFNEKCANIIKKQTFQKNSKSGGFEKAYKKYSKAYTKWLKEMDVEKALEPEHPWQQFREESVETVQRQNIKIVEPKKFYKRNRKYVPYAPKL</sequence>
<proteinExistence type="predicted"/>
<keyword evidence="3" id="KW-1185">Reference proteome</keyword>
<evidence type="ECO:0008006" key="4">
    <source>
        <dbReference type="Google" id="ProtNLM"/>
    </source>
</evidence>
<dbReference type="Pfam" id="PF13041">
    <property type="entry name" value="PPR_2"/>
    <property type="match status" value="1"/>
</dbReference>
<dbReference type="PANTHER" id="PTHR24014:SF6">
    <property type="entry name" value="PENTATRICOPEPTIDE REPEAT-CONTAINING PROTEIN 1, MITOCHONDRIAL"/>
    <property type="match status" value="1"/>
</dbReference>
<protein>
    <recommendedName>
        <fullName evidence="4">Pentatricopeptide repeat-containing protein 1, mitochondrial</fullName>
    </recommendedName>
</protein>
<evidence type="ECO:0000313" key="3">
    <source>
        <dbReference type="Proteomes" id="UP000791440"/>
    </source>
</evidence>